<dbReference type="EMBL" id="CP042997">
    <property type="protein sequence ID" value="QEH32780.1"/>
    <property type="molecule type" value="Genomic_DNA"/>
</dbReference>
<feature type="compositionally biased region" description="Low complexity" evidence="1">
    <location>
        <begin position="161"/>
        <end position="173"/>
    </location>
</feature>
<proteinExistence type="predicted"/>
<dbReference type="Proteomes" id="UP000324233">
    <property type="component" value="Chromosome"/>
</dbReference>
<gene>
    <name evidence="2" type="ORF">OJF2_12610</name>
</gene>
<accession>A0A5B9VYS9</accession>
<evidence type="ECO:0000256" key="1">
    <source>
        <dbReference type="SAM" id="MobiDB-lite"/>
    </source>
</evidence>
<reference evidence="2 3" key="1">
    <citation type="submission" date="2019-08" db="EMBL/GenBank/DDBJ databases">
        <title>Deep-cultivation of Planctomycetes and their phenomic and genomic characterization uncovers novel biology.</title>
        <authorList>
            <person name="Wiegand S."/>
            <person name="Jogler M."/>
            <person name="Boedeker C."/>
            <person name="Pinto D."/>
            <person name="Vollmers J."/>
            <person name="Rivas-Marin E."/>
            <person name="Kohn T."/>
            <person name="Peeters S.H."/>
            <person name="Heuer A."/>
            <person name="Rast P."/>
            <person name="Oberbeckmann S."/>
            <person name="Bunk B."/>
            <person name="Jeske O."/>
            <person name="Meyerdierks A."/>
            <person name="Storesund J.E."/>
            <person name="Kallscheuer N."/>
            <person name="Luecker S."/>
            <person name="Lage O.M."/>
            <person name="Pohl T."/>
            <person name="Merkel B.J."/>
            <person name="Hornburger P."/>
            <person name="Mueller R.-W."/>
            <person name="Bruemmer F."/>
            <person name="Labrenz M."/>
            <person name="Spormann A.M."/>
            <person name="Op den Camp H."/>
            <person name="Overmann J."/>
            <person name="Amann R."/>
            <person name="Jetten M.S.M."/>
            <person name="Mascher T."/>
            <person name="Medema M.H."/>
            <person name="Devos D.P."/>
            <person name="Kaster A.-K."/>
            <person name="Ovreas L."/>
            <person name="Rohde M."/>
            <person name="Galperin M.Y."/>
            <person name="Jogler C."/>
        </authorList>
    </citation>
    <scope>NUCLEOTIDE SEQUENCE [LARGE SCALE GENOMIC DNA]</scope>
    <source>
        <strain evidence="2 3">OJF2</strain>
    </source>
</reference>
<evidence type="ECO:0000313" key="3">
    <source>
        <dbReference type="Proteomes" id="UP000324233"/>
    </source>
</evidence>
<sequence length="350" mass="37281">MTRRNFRPVASASRRKPSTAAITARASRSARSGADAARRASSRRTRSSTRFSRNARASSADANVPAASRQAGEQPTIGWHPAASSPALARNTSPSSPPRGSRAFSAAKTSRTRGSLAASIGSWPSARTSRYRSITPNRPFRPIHSRIHPQSRISHARPAREPSSSPRMRPAPSDGSRSADSSHAISRRLNSSTRPGPPASAALRRSSTMRPARSRYAPSARSASSIFRASSAAFLSSTLSSLAAGLAARSNPAARSSIPRGPARPAFGIAASRRPPPGTIPFGRERAFLRFAFGPVGSDSLGLNARMRTSVVIVGGLRVEGEGSLENERARFRSFYPARSPVQVRRFHGD</sequence>
<feature type="region of interest" description="Disordered" evidence="1">
    <location>
        <begin position="1"/>
        <end position="221"/>
    </location>
</feature>
<feature type="compositionally biased region" description="Low complexity" evidence="1">
    <location>
        <begin position="18"/>
        <end position="35"/>
    </location>
</feature>
<protein>
    <submittedName>
        <fullName evidence="2">Uncharacterized protein</fullName>
    </submittedName>
</protein>
<name>A0A5B9VYS9_9BACT</name>
<dbReference type="KEGG" id="agv:OJF2_12610"/>
<dbReference type="RefSeq" id="WP_148592207.1">
    <property type="nucleotide sequence ID" value="NZ_CP042997.1"/>
</dbReference>
<organism evidence="2 3">
    <name type="scientific">Aquisphaera giovannonii</name>
    <dbReference type="NCBI Taxonomy" id="406548"/>
    <lineage>
        <taxon>Bacteria</taxon>
        <taxon>Pseudomonadati</taxon>
        <taxon>Planctomycetota</taxon>
        <taxon>Planctomycetia</taxon>
        <taxon>Isosphaerales</taxon>
        <taxon>Isosphaeraceae</taxon>
        <taxon>Aquisphaera</taxon>
    </lineage>
</organism>
<feature type="region of interest" description="Disordered" evidence="1">
    <location>
        <begin position="250"/>
        <end position="276"/>
    </location>
</feature>
<dbReference type="AlphaFoldDB" id="A0A5B9VYS9"/>
<feature type="compositionally biased region" description="Polar residues" evidence="1">
    <location>
        <begin position="125"/>
        <end position="136"/>
    </location>
</feature>
<feature type="compositionally biased region" description="Basic residues" evidence="1">
    <location>
        <begin position="141"/>
        <end position="157"/>
    </location>
</feature>
<feature type="compositionally biased region" description="Low complexity" evidence="1">
    <location>
        <begin position="210"/>
        <end position="221"/>
    </location>
</feature>
<evidence type="ECO:0000313" key="2">
    <source>
        <dbReference type="EMBL" id="QEH32780.1"/>
    </source>
</evidence>
<feature type="compositionally biased region" description="Polar residues" evidence="1">
    <location>
        <begin position="175"/>
        <end position="194"/>
    </location>
</feature>
<feature type="compositionally biased region" description="Low complexity" evidence="1">
    <location>
        <begin position="48"/>
        <end position="62"/>
    </location>
</feature>
<keyword evidence="3" id="KW-1185">Reference proteome</keyword>